<gene>
    <name evidence="1" type="ORF">AWRI4620_LOCUS1549</name>
</gene>
<dbReference type="OrthoDB" id="4392610at2759"/>
<dbReference type="EMBL" id="CAINUL010000002">
    <property type="protein sequence ID" value="CAD0107294.1"/>
    <property type="molecule type" value="Genomic_DNA"/>
</dbReference>
<feature type="non-terminal residue" evidence="1">
    <location>
        <position position="1"/>
    </location>
</feature>
<reference evidence="1" key="1">
    <citation type="submission" date="2020-06" db="EMBL/GenBank/DDBJ databases">
        <authorList>
            <person name="Onetto C."/>
        </authorList>
    </citation>
    <scope>NUCLEOTIDE SEQUENCE</scope>
</reference>
<organism evidence="1 2">
    <name type="scientific">Aureobasidium uvarum</name>
    <dbReference type="NCBI Taxonomy" id="2773716"/>
    <lineage>
        <taxon>Eukaryota</taxon>
        <taxon>Fungi</taxon>
        <taxon>Dikarya</taxon>
        <taxon>Ascomycota</taxon>
        <taxon>Pezizomycotina</taxon>
        <taxon>Dothideomycetes</taxon>
        <taxon>Dothideomycetidae</taxon>
        <taxon>Dothideales</taxon>
        <taxon>Saccotheciaceae</taxon>
        <taxon>Aureobasidium</taxon>
    </lineage>
</organism>
<evidence type="ECO:0000313" key="1">
    <source>
        <dbReference type="EMBL" id="CAD0107294.1"/>
    </source>
</evidence>
<proteinExistence type="predicted"/>
<keyword evidence="2" id="KW-1185">Reference proteome</keyword>
<name>A0A9N8K934_9PEZI</name>
<evidence type="ECO:0008006" key="3">
    <source>
        <dbReference type="Google" id="ProtNLM"/>
    </source>
</evidence>
<comment type="caution">
    <text evidence="1">The sequence shown here is derived from an EMBL/GenBank/DDBJ whole genome shotgun (WGS) entry which is preliminary data.</text>
</comment>
<dbReference type="Proteomes" id="UP000745764">
    <property type="component" value="Unassembled WGS sequence"/>
</dbReference>
<evidence type="ECO:0000313" key="2">
    <source>
        <dbReference type="Proteomes" id="UP000745764"/>
    </source>
</evidence>
<accession>A0A9N8K934</accession>
<sequence length="123" mass="14459">YKTIQMSQEIIHAYRHLLRTSLQAIRYAKPARFTLQSHLRSSFRSPTSPFNSQQISQTLEFLNNAAKYKGLEDKVVKNLMHVWGCRHRDVPTVLKDMRLRDAAYEKFDDQVRMLEHTLGIRLG</sequence>
<dbReference type="AlphaFoldDB" id="A0A9N8K934"/>
<protein>
    <recommendedName>
        <fullName evidence="3">DUF1763-domain-containing protein</fullName>
    </recommendedName>
</protein>